<protein>
    <submittedName>
        <fullName evidence="2">Uncharacterized protein</fullName>
    </submittedName>
</protein>
<feature type="compositionally biased region" description="Low complexity" evidence="1">
    <location>
        <begin position="181"/>
        <end position="194"/>
    </location>
</feature>
<name>A0A286UNS6_9AGAM</name>
<feature type="compositionally biased region" description="Basic residues" evidence="1">
    <location>
        <begin position="221"/>
        <end position="232"/>
    </location>
</feature>
<keyword evidence="3" id="KW-1185">Reference proteome</keyword>
<feature type="compositionally biased region" description="Basic and acidic residues" evidence="1">
    <location>
        <begin position="476"/>
        <end position="501"/>
    </location>
</feature>
<feature type="compositionally biased region" description="Low complexity" evidence="1">
    <location>
        <begin position="671"/>
        <end position="680"/>
    </location>
</feature>
<feature type="compositionally biased region" description="Pro residues" evidence="1">
    <location>
        <begin position="659"/>
        <end position="670"/>
    </location>
</feature>
<feature type="compositionally biased region" description="Acidic residues" evidence="1">
    <location>
        <begin position="1"/>
        <end position="10"/>
    </location>
</feature>
<feature type="compositionally biased region" description="Polar residues" evidence="1">
    <location>
        <begin position="705"/>
        <end position="725"/>
    </location>
</feature>
<feature type="region of interest" description="Disordered" evidence="1">
    <location>
        <begin position="217"/>
        <end position="410"/>
    </location>
</feature>
<feature type="compositionally biased region" description="Basic residues" evidence="1">
    <location>
        <begin position="529"/>
        <end position="542"/>
    </location>
</feature>
<feature type="region of interest" description="Disordered" evidence="1">
    <location>
        <begin position="135"/>
        <end position="201"/>
    </location>
</feature>
<dbReference type="AlphaFoldDB" id="A0A286UNS6"/>
<dbReference type="InParanoid" id="A0A286UNS6"/>
<dbReference type="OrthoDB" id="3260940at2759"/>
<feature type="compositionally biased region" description="Low complexity" evidence="1">
    <location>
        <begin position="250"/>
        <end position="269"/>
    </location>
</feature>
<dbReference type="STRING" id="2282107.A0A286UNS6"/>
<feature type="compositionally biased region" description="Low complexity" evidence="1">
    <location>
        <begin position="98"/>
        <end position="108"/>
    </location>
</feature>
<feature type="region of interest" description="Disordered" evidence="1">
    <location>
        <begin position="440"/>
        <end position="756"/>
    </location>
</feature>
<gene>
    <name evidence="2" type="ORF">PNOK_0388400</name>
</gene>
<feature type="compositionally biased region" description="Basic and acidic residues" evidence="1">
    <location>
        <begin position="626"/>
        <end position="635"/>
    </location>
</feature>
<feature type="compositionally biased region" description="Polar residues" evidence="1">
    <location>
        <begin position="599"/>
        <end position="609"/>
    </location>
</feature>
<evidence type="ECO:0000256" key="1">
    <source>
        <dbReference type="SAM" id="MobiDB-lite"/>
    </source>
</evidence>
<feature type="region of interest" description="Disordered" evidence="1">
    <location>
        <begin position="1"/>
        <end position="23"/>
    </location>
</feature>
<feature type="compositionally biased region" description="Polar residues" evidence="1">
    <location>
        <begin position="64"/>
        <end position="77"/>
    </location>
</feature>
<sequence>MQLEDSDDWVESDRARRRKSDVQEKLYNFLNRSAQSLGRTNSQGGRARRVKDLKESLLQPIITNSTKSGLDTKSSLASRLPLPNASGSLPGRSQGKFSSISPSRSARLSPKHTLNAPGVNINTTSTAVQASAAYSYNTPPQTPSKYRTSRPNSPQSPTSPLSLKGTRSGTVDLLLKRPIARPITPSNSNSSTSRKVFGLLHLPSPSKKTAIIKEDIEGAGKKRGSGQSHKLRQGSDSSNEPLIHSRTHTSDSSPLSGSTSTGTDPSPRSVSRLGVPGASEEPNSPPSSPTPISRRHRQDDSPPSRKGTPRLDFLFSVTPRASSVQGDRNRESGKEKGRSSGADSERNTLHHPRARAPASFLGPVPLLQRTPPTPKKDELRDTRVSPRVDSFMSDSMPLPNPLPPLPNGLALSANGNKTALERSPAFASLGGNGIFDKEKLRKDTLGLGASIERSRSAPAVRGRMSPCLRIPSPKFLNRDRERSKSREGEKDGEVSKDSRRDHKEKRRVTPESVGAPILRDQHSRTGNQHNHHHHHHHHHHGQSQHGHTNGTVNPHARTQPHAVGCNRGGERAQGKTNKAAATQVRRTALPSFDFERPGSRSSSNGQTESRGTRSDDEGSNGNSNSRTDKSGEHPKAGAGSGVKASSPVPPLPTRVKPRSPAPPPPRPLSPASPSAVSHSHSQAHSHAHTNGNNAHVHDDSALPRLNSSLTRRTSYNRVQRPQGKTNMALPVFSFERAAPSPPPSYKPTRDIGGGQYVDTQTGLIMWASGRGGDKKQANGFSVIPEENSSLNSHAHSHVRSQSRSPNPSPGKVGGGSITRTSANSAVSSKALEEATAVLSQFKTALDDAGFATLQKYVRRYDAQIIPLEGSAGLLTRVQRLLETSAPRIDERRKRQLFDSFSRVVTLAT</sequence>
<dbReference type="Proteomes" id="UP000217199">
    <property type="component" value="Unassembled WGS sequence"/>
</dbReference>
<proteinExistence type="predicted"/>
<reference evidence="2 3" key="1">
    <citation type="journal article" date="2017" name="Mol. Ecol.">
        <title>Comparative and population genomic landscape of Phellinus noxius: A hypervariable fungus causing root rot in trees.</title>
        <authorList>
            <person name="Chung C.L."/>
            <person name="Lee T.J."/>
            <person name="Akiba M."/>
            <person name="Lee H.H."/>
            <person name="Kuo T.H."/>
            <person name="Liu D."/>
            <person name="Ke H.M."/>
            <person name="Yokoi T."/>
            <person name="Roa M.B."/>
            <person name="Lu M.J."/>
            <person name="Chang Y.Y."/>
            <person name="Ann P.J."/>
            <person name="Tsai J.N."/>
            <person name="Chen C.Y."/>
            <person name="Tzean S.S."/>
            <person name="Ota Y."/>
            <person name="Hattori T."/>
            <person name="Sahashi N."/>
            <person name="Liou R.F."/>
            <person name="Kikuchi T."/>
            <person name="Tsai I.J."/>
        </authorList>
    </citation>
    <scope>NUCLEOTIDE SEQUENCE [LARGE SCALE GENOMIC DNA]</scope>
    <source>
        <strain evidence="2 3">FFPRI411160</strain>
    </source>
</reference>
<comment type="caution">
    <text evidence="2">The sequence shown here is derived from an EMBL/GenBank/DDBJ whole genome shotgun (WGS) entry which is preliminary data.</text>
</comment>
<feature type="compositionally biased region" description="Basic and acidic residues" evidence="1">
    <location>
        <begin position="327"/>
        <end position="348"/>
    </location>
</feature>
<evidence type="ECO:0000313" key="2">
    <source>
        <dbReference type="EMBL" id="PAV21257.1"/>
    </source>
</evidence>
<evidence type="ECO:0000313" key="3">
    <source>
        <dbReference type="Proteomes" id="UP000217199"/>
    </source>
</evidence>
<feature type="region of interest" description="Disordered" evidence="1">
    <location>
        <begin position="64"/>
        <end position="120"/>
    </location>
</feature>
<accession>A0A286UNS6</accession>
<feature type="region of interest" description="Disordered" evidence="1">
    <location>
        <begin position="786"/>
        <end position="821"/>
    </location>
</feature>
<dbReference type="EMBL" id="NBII01000003">
    <property type="protein sequence ID" value="PAV21257.1"/>
    <property type="molecule type" value="Genomic_DNA"/>
</dbReference>
<organism evidence="2 3">
    <name type="scientific">Pyrrhoderma noxium</name>
    <dbReference type="NCBI Taxonomy" id="2282107"/>
    <lineage>
        <taxon>Eukaryota</taxon>
        <taxon>Fungi</taxon>
        <taxon>Dikarya</taxon>
        <taxon>Basidiomycota</taxon>
        <taxon>Agaricomycotina</taxon>
        <taxon>Agaricomycetes</taxon>
        <taxon>Hymenochaetales</taxon>
        <taxon>Hymenochaetaceae</taxon>
        <taxon>Pyrrhoderma</taxon>
    </lineage>
</organism>
<feature type="compositionally biased region" description="Basic and acidic residues" evidence="1">
    <location>
        <begin position="374"/>
        <end position="386"/>
    </location>
</feature>
<feature type="compositionally biased region" description="Polar residues" evidence="1">
    <location>
        <begin position="135"/>
        <end position="169"/>
    </location>
</feature>